<gene>
    <name evidence="2" type="ORF">ASPWEDRAFT_172902</name>
</gene>
<dbReference type="RefSeq" id="XP_040689792.1">
    <property type="nucleotide sequence ID" value="XM_040830990.1"/>
</dbReference>
<evidence type="ECO:0000313" key="3">
    <source>
        <dbReference type="Proteomes" id="UP000184383"/>
    </source>
</evidence>
<dbReference type="AlphaFoldDB" id="A0A1L9RMF2"/>
<feature type="domain" description="F-box" evidence="1">
    <location>
        <begin position="2"/>
        <end position="51"/>
    </location>
</feature>
<evidence type="ECO:0000259" key="1">
    <source>
        <dbReference type="PROSITE" id="PS50181"/>
    </source>
</evidence>
<dbReference type="PROSITE" id="PS50181">
    <property type="entry name" value="FBOX"/>
    <property type="match status" value="1"/>
</dbReference>
<reference evidence="3" key="1">
    <citation type="journal article" date="2017" name="Genome Biol.">
        <title>Comparative genomics reveals high biological diversity and specific adaptations in the industrially and medically important fungal genus Aspergillus.</title>
        <authorList>
            <person name="de Vries R.P."/>
            <person name="Riley R."/>
            <person name="Wiebenga A."/>
            <person name="Aguilar-Osorio G."/>
            <person name="Amillis S."/>
            <person name="Uchima C.A."/>
            <person name="Anderluh G."/>
            <person name="Asadollahi M."/>
            <person name="Askin M."/>
            <person name="Barry K."/>
            <person name="Battaglia E."/>
            <person name="Bayram O."/>
            <person name="Benocci T."/>
            <person name="Braus-Stromeyer S.A."/>
            <person name="Caldana C."/>
            <person name="Canovas D."/>
            <person name="Cerqueira G.C."/>
            <person name="Chen F."/>
            <person name="Chen W."/>
            <person name="Choi C."/>
            <person name="Clum A."/>
            <person name="Dos Santos R.A."/>
            <person name="Damasio A.R."/>
            <person name="Diallinas G."/>
            <person name="Emri T."/>
            <person name="Fekete E."/>
            <person name="Flipphi M."/>
            <person name="Freyberg S."/>
            <person name="Gallo A."/>
            <person name="Gournas C."/>
            <person name="Habgood R."/>
            <person name="Hainaut M."/>
            <person name="Harispe M.L."/>
            <person name="Henrissat B."/>
            <person name="Hilden K.S."/>
            <person name="Hope R."/>
            <person name="Hossain A."/>
            <person name="Karabika E."/>
            <person name="Karaffa L."/>
            <person name="Karanyi Z."/>
            <person name="Krasevec N."/>
            <person name="Kuo A."/>
            <person name="Kusch H."/>
            <person name="LaButti K."/>
            <person name="Lagendijk E.L."/>
            <person name="Lapidus A."/>
            <person name="Levasseur A."/>
            <person name="Lindquist E."/>
            <person name="Lipzen A."/>
            <person name="Logrieco A.F."/>
            <person name="MacCabe A."/>
            <person name="Maekelae M.R."/>
            <person name="Malavazi I."/>
            <person name="Melin P."/>
            <person name="Meyer V."/>
            <person name="Mielnichuk N."/>
            <person name="Miskei M."/>
            <person name="Molnar A.P."/>
            <person name="Mule G."/>
            <person name="Ngan C.Y."/>
            <person name="Orejas M."/>
            <person name="Orosz E."/>
            <person name="Ouedraogo J.P."/>
            <person name="Overkamp K.M."/>
            <person name="Park H.-S."/>
            <person name="Perrone G."/>
            <person name="Piumi F."/>
            <person name="Punt P.J."/>
            <person name="Ram A.F."/>
            <person name="Ramon A."/>
            <person name="Rauscher S."/>
            <person name="Record E."/>
            <person name="Riano-Pachon D.M."/>
            <person name="Robert V."/>
            <person name="Roehrig J."/>
            <person name="Ruller R."/>
            <person name="Salamov A."/>
            <person name="Salih N.S."/>
            <person name="Samson R.A."/>
            <person name="Sandor E."/>
            <person name="Sanguinetti M."/>
            <person name="Schuetze T."/>
            <person name="Sepcic K."/>
            <person name="Shelest E."/>
            <person name="Sherlock G."/>
            <person name="Sophianopoulou V."/>
            <person name="Squina F.M."/>
            <person name="Sun H."/>
            <person name="Susca A."/>
            <person name="Todd R.B."/>
            <person name="Tsang A."/>
            <person name="Unkles S.E."/>
            <person name="van de Wiele N."/>
            <person name="van Rossen-Uffink D."/>
            <person name="Oliveira J.V."/>
            <person name="Vesth T.C."/>
            <person name="Visser J."/>
            <person name="Yu J.-H."/>
            <person name="Zhou M."/>
            <person name="Andersen M.R."/>
            <person name="Archer D.B."/>
            <person name="Baker S.E."/>
            <person name="Benoit I."/>
            <person name="Brakhage A.A."/>
            <person name="Braus G.H."/>
            <person name="Fischer R."/>
            <person name="Frisvad J.C."/>
            <person name="Goldman G.H."/>
            <person name="Houbraken J."/>
            <person name="Oakley B."/>
            <person name="Pocsi I."/>
            <person name="Scazzocchio C."/>
            <person name="Seiboth B."/>
            <person name="vanKuyk P.A."/>
            <person name="Wortman J."/>
            <person name="Dyer P.S."/>
            <person name="Grigoriev I.V."/>
        </authorList>
    </citation>
    <scope>NUCLEOTIDE SEQUENCE [LARGE SCALE GENOMIC DNA]</scope>
    <source>
        <strain evidence="3">DTO 134E9</strain>
    </source>
</reference>
<protein>
    <recommendedName>
        <fullName evidence="1">F-box domain-containing protein</fullName>
    </recommendedName>
</protein>
<proteinExistence type="predicted"/>
<evidence type="ECO:0000313" key="2">
    <source>
        <dbReference type="EMBL" id="OJJ36116.1"/>
    </source>
</evidence>
<dbReference type="VEuPathDB" id="FungiDB:ASPWEDRAFT_172902"/>
<dbReference type="InterPro" id="IPR001810">
    <property type="entry name" value="F-box_dom"/>
</dbReference>
<organism evidence="2 3">
    <name type="scientific">Aspergillus wentii DTO 134E9</name>
    <dbReference type="NCBI Taxonomy" id="1073089"/>
    <lineage>
        <taxon>Eukaryota</taxon>
        <taxon>Fungi</taxon>
        <taxon>Dikarya</taxon>
        <taxon>Ascomycota</taxon>
        <taxon>Pezizomycotina</taxon>
        <taxon>Eurotiomycetes</taxon>
        <taxon>Eurotiomycetidae</taxon>
        <taxon>Eurotiales</taxon>
        <taxon>Aspergillaceae</taxon>
        <taxon>Aspergillus</taxon>
        <taxon>Aspergillus subgen. Cremei</taxon>
    </lineage>
</organism>
<name>A0A1L9RMF2_ASPWE</name>
<accession>A0A1L9RMF2</accession>
<dbReference type="OrthoDB" id="4503264at2759"/>
<keyword evidence="3" id="KW-1185">Reference proteome</keyword>
<dbReference type="Proteomes" id="UP000184383">
    <property type="component" value="Unassembled WGS sequence"/>
</dbReference>
<sequence>MPLSLSDLPTEILYLIFKRLDRPSKLSLGLTGPHFLTLFAAYYDLDRYRNEPEAIEKLGYHWASWDEPAALAAVIRYLAMSGHDHMDDPAPGTISPPEAVEPVDELASILDPEALSHFLMTDEAVPPPYKDTEEGKEDLLVQCIVSDWLETRFNVQGGCILCAECCRWVFRRGPNGRHTRWAQKMLNNPVWLRHCGRCAAKHAPPENIS</sequence>
<dbReference type="GeneID" id="63746838"/>
<dbReference type="EMBL" id="KV878212">
    <property type="protein sequence ID" value="OJJ36116.1"/>
    <property type="molecule type" value="Genomic_DNA"/>
</dbReference>